<dbReference type="Gene3D" id="2.170.130.10">
    <property type="entry name" value="TonB-dependent receptor, plug domain"/>
    <property type="match status" value="1"/>
</dbReference>
<feature type="chain" id="PRO_5037665420" evidence="8">
    <location>
        <begin position="21"/>
        <end position="1040"/>
    </location>
</feature>
<keyword evidence="11" id="KW-1185">Reference proteome</keyword>
<feature type="domain" description="TonB-dependent receptor plug" evidence="9">
    <location>
        <begin position="119"/>
        <end position="223"/>
    </location>
</feature>
<reference evidence="10" key="1">
    <citation type="submission" date="2020-11" db="EMBL/GenBank/DDBJ databases">
        <title>Bacterial whole genome sequence for Panacibacter sp. DH6.</title>
        <authorList>
            <person name="Le V."/>
            <person name="Ko S."/>
            <person name="Ahn C.-Y."/>
            <person name="Oh H.-M."/>
        </authorList>
    </citation>
    <scope>NUCLEOTIDE SEQUENCE</scope>
    <source>
        <strain evidence="10">DH6</strain>
    </source>
</reference>
<comment type="subcellular location">
    <subcellularLocation>
        <location evidence="1 7">Cell outer membrane</location>
        <topology evidence="1 7">Multi-pass membrane protein</topology>
    </subcellularLocation>
</comment>
<comment type="similarity">
    <text evidence="7">Belongs to the TonB-dependent receptor family.</text>
</comment>
<dbReference type="InterPro" id="IPR036942">
    <property type="entry name" value="Beta-barrel_TonB_sf"/>
</dbReference>
<proteinExistence type="inferred from homology"/>
<evidence type="ECO:0000256" key="5">
    <source>
        <dbReference type="ARBA" id="ARBA00023136"/>
    </source>
</evidence>
<comment type="caution">
    <text evidence="10">The sequence shown here is derived from an EMBL/GenBank/DDBJ whole genome shotgun (WGS) entry which is preliminary data.</text>
</comment>
<dbReference type="InterPro" id="IPR037066">
    <property type="entry name" value="Plug_dom_sf"/>
</dbReference>
<keyword evidence="2 7" id="KW-0813">Transport</keyword>
<evidence type="ECO:0000256" key="6">
    <source>
        <dbReference type="ARBA" id="ARBA00023237"/>
    </source>
</evidence>
<evidence type="ECO:0000313" key="11">
    <source>
        <dbReference type="Proteomes" id="UP000628448"/>
    </source>
</evidence>
<evidence type="ECO:0000256" key="1">
    <source>
        <dbReference type="ARBA" id="ARBA00004571"/>
    </source>
</evidence>
<dbReference type="SUPFAM" id="SSF49464">
    <property type="entry name" value="Carboxypeptidase regulatory domain-like"/>
    <property type="match status" value="1"/>
</dbReference>
<keyword evidence="3 7" id="KW-1134">Transmembrane beta strand</keyword>
<keyword evidence="6 7" id="KW-0998">Cell outer membrane</keyword>
<keyword evidence="4 7" id="KW-0812">Transmembrane</keyword>
<dbReference type="Gene3D" id="2.60.40.1120">
    <property type="entry name" value="Carboxypeptidase-like, regulatory domain"/>
    <property type="match status" value="1"/>
</dbReference>
<dbReference type="Proteomes" id="UP000628448">
    <property type="component" value="Unassembled WGS sequence"/>
</dbReference>
<protein>
    <submittedName>
        <fullName evidence="10">SusC/RagA family TonB-linked outer membrane protein</fullName>
    </submittedName>
</protein>
<feature type="signal peptide" evidence="8">
    <location>
        <begin position="1"/>
        <end position="20"/>
    </location>
</feature>
<sequence length="1040" mass="113718">MRKIVSFLLMLLLSTSMAIAQTRTITGKVTETTGEAIGFATIAVKGAKTTVAADPDGSFRIQAKDGDVLVVTAVNFETKEVTVGSESNLTVSLTRVSNSLTDVVVTTALGVQRQAKSLGYATAKVGTKELTQARVVNLQNGLTGKVSGLNIQTANNGVFADTRITLRGIRSLTGNNQPMLILDGVPLALSYISSINPNDVADVTVLKSSSSTAIYGPDGVNGAIVITTKKGVKGKPQISVSNTTQFETVSYLPKLQTRFGGGSSIDANGYGVYDPIENQGYGDAFDGSLRQIGRDAPDGSKYEVTYVARPEEKKKFWNTGITNQTDISFATGDFYLSAQNVDIQGVVPKDENHRRNVRMRAEKEYNRFKAAFNLSYTQGKYDITTQPGRDESVYWNLINTPMQIPITAFKDWRNDYWSSPDGYYNDYYSNPYFIIDNYRTTGRSDDLFGNVELNFKVASWMNLTYRIGASINNSTAKNTTAPFTYSQFTKESGKSIAQSGDIVAAVGDATSFSSRITSEIFATFNKKFGGVNLDLLVGQSFRDISSKTTNISSSNLGQSTLYNVIVRKGEPSVAEADSRQKLERFFGKFAVGYNDWLFAEFTGSYDIDSRLSNPYQPVDYSKIAFFYPGASLSVLVNELIPGLKNNNFLSYFKVRGAISKTGNVNLGAYSLENTYGLSTFFPYGDIQGFGSTGTLVQSQYKPEFVNNKEVGIELGFLKNRINIEANAYTQNNTDQIISVAYSSSTGFPRSVLNAASFDNKGLEIDLKLTPLIKLRDVTIDFKVNYTLQDSKVTSLIDGVDELAVGNANYAIVGMPAFVFKLTDYLRDDQGRVIVDGTTGMPQKNPNTSVFGRTLPKNIIGLNLGVNWKGFSLNAVADYRGGNQIYSGNIGSALDFSGISYRSGQNDRQAFVFPNSVYYDGSKYVENTSIYTKSYGYNFWSQDINTGVQSNYISSGAFWKLREVSIAYSLPSKALSGFLHNAVKGLTIAVNGRNLKTWLPKSNQWTDPEFSASTSSNGQGVSSIYNTVPTRIFGASVTVQF</sequence>
<evidence type="ECO:0000256" key="4">
    <source>
        <dbReference type="ARBA" id="ARBA00022692"/>
    </source>
</evidence>
<dbReference type="InterPro" id="IPR023996">
    <property type="entry name" value="TonB-dep_OMP_SusC/RagA"/>
</dbReference>
<dbReference type="PROSITE" id="PS52016">
    <property type="entry name" value="TONB_DEPENDENT_REC_3"/>
    <property type="match status" value="1"/>
</dbReference>
<keyword evidence="8" id="KW-0732">Signal</keyword>
<keyword evidence="5 7" id="KW-0472">Membrane</keyword>
<name>A0A931DZX2_9BACT</name>
<evidence type="ECO:0000259" key="9">
    <source>
        <dbReference type="Pfam" id="PF07715"/>
    </source>
</evidence>
<evidence type="ECO:0000256" key="2">
    <source>
        <dbReference type="ARBA" id="ARBA00022448"/>
    </source>
</evidence>
<evidence type="ECO:0000256" key="7">
    <source>
        <dbReference type="PROSITE-ProRule" id="PRU01360"/>
    </source>
</evidence>
<dbReference type="AlphaFoldDB" id="A0A931DZX2"/>
<dbReference type="InterPro" id="IPR039426">
    <property type="entry name" value="TonB-dep_rcpt-like"/>
</dbReference>
<dbReference type="InterPro" id="IPR012910">
    <property type="entry name" value="Plug_dom"/>
</dbReference>
<dbReference type="InterPro" id="IPR008969">
    <property type="entry name" value="CarboxyPept-like_regulatory"/>
</dbReference>
<dbReference type="Pfam" id="PF07715">
    <property type="entry name" value="Plug"/>
    <property type="match status" value="1"/>
</dbReference>
<evidence type="ECO:0000313" key="10">
    <source>
        <dbReference type="EMBL" id="MBG9374880.1"/>
    </source>
</evidence>
<dbReference type="RefSeq" id="WP_196988968.1">
    <property type="nucleotide sequence ID" value="NZ_JADWYR010000001.1"/>
</dbReference>
<dbReference type="SUPFAM" id="SSF56935">
    <property type="entry name" value="Porins"/>
    <property type="match status" value="1"/>
</dbReference>
<dbReference type="Pfam" id="PF13715">
    <property type="entry name" value="CarbopepD_reg_2"/>
    <property type="match status" value="1"/>
</dbReference>
<dbReference type="NCBIfam" id="TIGR04056">
    <property type="entry name" value="OMP_RagA_SusC"/>
    <property type="match status" value="1"/>
</dbReference>
<accession>A0A931DZX2</accession>
<dbReference type="EMBL" id="JADWYR010000001">
    <property type="protein sequence ID" value="MBG9374880.1"/>
    <property type="molecule type" value="Genomic_DNA"/>
</dbReference>
<dbReference type="Gene3D" id="2.40.170.20">
    <property type="entry name" value="TonB-dependent receptor, beta-barrel domain"/>
    <property type="match status" value="1"/>
</dbReference>
<evidence type="ECO:0000256" key="8">
    <source>
        <dbReference type="SAM" id="SignalP"/>
    </source>
</evidence>
<evidence type="ECO:0000256" key="3">
    <source>
        <dbReference type="ARBA" id="ARBA00022452"/>
    </source>
</evidence>
<organism evidence="10 11">
    <name type="scientific">Panacibacter microcysteis</name>
    <dbReference type="NCBI Taxonomy" id="2793269"/>
    <lineage>
        <taxon>Bacteria</taxon>
        <taxon>Pseudomonadati</taxon>
        <taxon>Bacteroidota</taxon>
        <taxon>Chitinophagia</taxon>
        <taxon>Chitinophagales</taxon>
        <taxon>Chitinophagaceae</taxon>
        <taxon>Panacibacter</taxon>
    </lineage>
</organism>
<gene>
    <name evidence="10" type="ORF">I5907_01425</name>
</gene>
<dbReference type="GO" id="GO:0009279">
    <property type="term" value="C:cell outer membrane"/>
    <property type="evidence" value="ECO:0007669"/>
    <property type="project" value="UniProtKB-SubCell"/>
</dbReference>